<reference evidence="2" key="1">
    <citation type="submission" date="2022-11" db="UniProtKB">
        <authorList>
            <consortium name="WormBaseParasite"/>
        </authorList>
    </citation>
    <scope>IDENTIFICATION</scope>
</reference>
<protein>
    <submittedName>
        <fullName evidence="2">Uncharacterized protein</fullName>
    </submittedName>
</protein>
<keyword evidence="1" id="KW-1185">Reference proteome</keyword>
<dbReference type="WBParaSite" id="Gr19_v10_g6504.t1">
    <property type="protein sequence ID" value="Gr19_v10_g6504.t1"/>
    <property type="gene ID" value="Gr19_v10_g6504"/>
</dbReference>
<dbReference type="Proteomes" id="UP000887572">
    <property type="component" value="Unplaced"/>
</dbReference>
<name>A0A914I3D8_GLORO</name>
<organism evidence="1 2">
    <name type="scientific">Globodera rostochiensis</name>
    <name type="common">Golden nematode worm</name>
    <name type="synonym">Heterodera rostochiensis</name>
    <dbReference type="NCBI Taxonomy" id="31243"/>
    <lineage>
        <taxon>Eukaryota</taxon>
        <taxon>Metazoa</taxon>
        <taxon>Ecdysozoa</taxon>
        <taxon>Nematoda</taxon>
        <taxon>Chromadorea</taxon>
        <taxon>Rhabditida</taxon>
        <taxon>Tylenchina</taxon>
        <taxon>Tylenchomorpha</taxon>
        <taxon>Tylenchoidea</taxon>
        <taxon>Heteroderidae</taxon>
        <taxon>Heteroderinae</taxon>
        <taxon>Globodera</taxon>
    </lineage>
</organism>
<accession>A0A914I3D8</accession>
<evidence type="ECO:0000313" key="2">
    <source>
        <dbReference type="WBParaSite" id="Gr19_v10_g6504.t1"/>
    </source>
</evidence>
<proteinExistence type="predicted"/>
<evidence type="ECO:0000313" key="1">
    <source>
        <dbReference type="Proteomes" id="UP000887572"/>
    </source>
</evidence>
<dbReference type="AlphaFoldDB" id="A0A914I3D8"/>
<sequence length="92" mass="10105">MCGNLADDEEEAVEFCGGINNKTCVYTGTPPPPPSPQQLLLIVDFERGEMGAMSVCARTGGKFTSTFALLIKQYTPHIQQQQQKNVQILIFV</sequence>